<evidence type="ECO:0000313" key="2">
    <source>
        <dbReference type="Proteomes" id="UP000790377"/>
    </source>
</evidence>
<sequence>MFGTDLIDLCGFRPLETTSTLTVTTGANTKLKLTHLPIEVLCEIINNLSAAIDVIRLGQVCRSFRGWMHDQIVWHDRYRESRLPRPPGSRIYQSGLAMAKALVTTTRCHERWISKPRSDRIIHPNIIRLNRFSTRFSRHYTVACGRWLLILSRRDSRILCRDLDSTTTAWPTVYKSDTEISYCSAVTAAPDESGHAQTFVVIAERHRCDSNLGRL</sequence>
<gene>
    <name evidence="1" type="ORF">BJ138DRAFT_532314</name>
</gene>
<proteinExistence type="predicted"/>
<dbReference type="Proteomes" id="UP000790377">
    <property type="component" value="Unassembled WGS sequence"/>
</dbReference>
<reference evidence="1" key="1">
    <citation type="journal article" date="2021" name="New Phytol.">
        <title>Evolutionary innovations through gain and loss of genes in the ectomycorrhizal Boletales.</title>
        <authorList>
            <person name="Wu G."/>
            <person name="Miyauchi S."/>
            <person name="Morin E."/>
            <person name="Kuo A."/>
            <person name="Drula E."/>
            <person name="Varga T."/>
            <person name="Kohler A."/>
            <person name="Feng B."/>
            <person name="Cao Y."/>
            <person name="Lipzen A."/>
            <person name="Daum C."/>
            <person name="Hundley H."/>
            <person name="Pangilinan J."/>
            <person name="Johnson J."/>
            <person name="Barry K."/>
            <person name="LaButti K."/>
            <person name="Ng V."/>
            <person name="Ahrendt S."/>
            <person name="Min B."/>
            <person name="Choi I.G."/>
            <person name="Park H."/>
            <person name="Plett J.M."/>
            <person name="Magnuson J."/>
            <person name="Spatafora J.W."/>
            <person name="Nagy L.G."/>
            <person name="Henrissat B."/>
            <person name="Grigoriev I.V."/>
            <person name="Yang Z.L."/>
            <person name="Xu J."/>
            <person name="Martin F.M."/>
        </authorList>
    </citation>
    <scope>NUCLEOTIDE SEQUENCE</scope>
    <source>
        <strain evidence="1">ATCC 28755</strain>
    </source>
</reference>
<comment type="caution">
    <text evidence="1">The sequence shown here is derived from an EMBL/GenBank/DDBJ whole genome shotgun (WGS) entry which is preliminary data.</text>
</comment>
<dbReference type="EMBL" id="MU267932">
    <property type="protein sequence ID" value="KAH7907162.1"/>
    <property type="molecule type" value="Genomic_DNA"/>
</dbReference>
<evidence type="ECO:0000313" key="1">
    <source>
        <dbReference type="EMBL" id="KAH7907162.1"/>
    </source>
</evidence>
<accession>A0ACB8A2H8</accession>
<organism evidence="1 2">
    <name type="scientific">Hygrophoropsis aurantiaca</name>
    <dbReference type="NCBI Taxonomy" id="72124"/>
    <lineage>
        <taxon>Eukaryota</taxon>
        <taxon>Fungi</taxon>
        <taxon>Dikarya</taxon>
        <taxon>Basidiomycota</taxon>
        <taxon>Agaricomycotina</taxon>
        <taxon>Agaricomycetes</taxon>
        <taxon>Agaricomycetidae</taxon>
        <taxon>Boletales</taxon>
        <taxon>Coniophorineae</taxon>
        <taxon>Hygrophoropsidaceae</taxon>
        <taxon>Hygrophoropsis</taxon>
    </lineage>
</organism>
<protein>
    <submittedName>
        <fullName evidence="1">Uncharacterized protein</fullName>
    </submittedName>
</protein>
<keyword evidence="2" id="KW-1185">Reference proteome</keyword>
<name>A0ACB8A2H8_9AGAM</name>